<dbReference type="RefSeq" id="WP_097131267.1">
    <property type="nucleotide sequence ID" value="NZ_OCMT01000002.1"/>
</dbReference>
<organism evidence="2 3">
    <name type="scientific">Pedobacter xixiisoli</name>
    <dbReference type="NCBI Taxonomy" id="1476464"/>
    <lineage>
        <taxon>Bacteria</taxon>
        <taxon>Pseudomonadati</taxon>
        <taxon>Bacteroidota</taxon>
        <taxon>Sphingobacteriia</taxon>
        <taxon>Sphingobacteriales</taxon>
        <taxon>Sphingobacteriaceae</taxon>
        <taxon>Pedobacter</taxon>
    </lineage>
</organism>
<dbReference type="EMBL" id="OCMT01000002">
    <property type="protein sequence ID" value="SOD14939.1"/>
    <property type="molecule type" value="Genomic_DNA"/>
</dbReference>
<gene>
    <name evidence="2" type="ORF">SAMN06297358_1905</name>
</gene>
<name>A0A285ZZ59_9SPHI</name>
<protein>
    <submittedName>
        <fullName evidence="2">Nicotine adenine dinucleotide glycohydrolase (NADase)</fullName>
    </submittedName>
</protein>
<reference evidence="3" key="1">
    <citation type="submission" date="2017-09" db="EMBL/GenBank/DDBJ databases">
        <authorList>
            <person name="Varghese N."/>
            <person name="Submissions S."/>
        </authorList>
    </citation>
    <scope>NUCLEOTIDE SEQUENCE [LARGE SCALE GENOMIC DNA]</scope>
    <source>
        <strain evidence="3">CGMCC 1.12803</strain>
    </source>
</reference>
<sequence>MKLFILSAIICFVAIYAPTEKIIVLNPTLGILIDKSPEGEAIFNKRLKQCEILWAQVAKGGEEKLSKSEKEQLKNCSEDENYWDILVPGCSWYCGGGLETAAASSTLSKQGSVNYVAKNANDLSYQTAWVEGVPGYGIGEDLTYDFPPENPRITKIIVVNGYVKSAKAWNENSRVKQLKVYLDGKPLALLNLQDTRREQIFTLKQPIGNGNRANYKALQLKPRWKLKFEITDVYKGQKFDDTAITEIYFDGIDVH</sequence>
<keyword evidence="2" id="KW-0378">Hydrolase</keyword>
<feature type="domain" description="NAD glycohydrolase translocation F5/8 type C" evidence="1">
    <location>
        <begin position="92"/>
        <end position="250"/>
    </location>
</feature>
<evidence type="ECO:0000259" key="1">
    <source>
        <dbReference type="Pfam" id="PF25302"/>
    </source>
</evidence>
<dbReference type="AlphaFoldDB" id="A0A285ZZ59"/>
<dbReference type="NCBIfam" id="NF047619">
    <property type="entry name" value="NADase_discoid"/>
    <property type="match status" value="1"/>
</dbReference>
<dbReference type="Proteomes" id="UP000219281">
    <property type="component" value="Unassembled WGS sequence"/>
</dbReference>
<evidence type="ECO:0000313" key="2">
    <source>
        <dbReference type="EMBL" id="SOD14939.1"/>
    </source>
</evidence>
<dbReference type="Pfam" id="PF25302">
    <property type="entry name" value="NADase_transloc"/>
    <property type="match status" value="1"/>
</dbReference>
<proteinExistence type="predicted"/>
<dbReference type="InterPro" id="IPR057561">
    <property type="entry name" value="NADase_transloc"/>
</dbReference>
<keyword evidence="3" id="KW-1185">Reference proteome</keyword>
<dbReference type="OrthoDB" id="9784548at2"/>
<accession>A0A285ZZ59</accession>
<evidence type="ECO:0000313" key="3">
    <source>
        <dbReference type="Proteomes" id="UP000219281"/>
    </source>
</evidence>
<dbReference type="GO" id="GO:0016787">
    <property type="term" value="F:hydrolase activity"/>
    <property type="evidence" value="ECO:0007669"/>
    <property type="project" value="UniProtKB-KW"/>
</dbReference>